<evidence type="ECO:0000313" key="2">
    <source>
        <dbReference type="EMBL" id="JAC82337.1"/>
    </source>
</evidence>
<dbReference type="PANTHER" id="PTHR36978:SF4">
    <property type="entry name" value="P-LOOP CONTAINING NUCLEOSIDE TRIPHOSPHATE HYDROLASE PROTEIN"/>
    <property type="match status" value="1"/>
</dbReference>
<feature type="transmembrane region" description="Helical" evidence="1">
    <location>
        <begin position="231"/>
        <end position="253"/>
    </location>
</feature>
<dbReference type="AlphaFoldDB" id="A0A061SB03"/>
<proteinExistence type="predicted"/>
<dbReference type="InterPro" id="IPR040632">
    <property type="entry name" value="Sulfotransfer_4"/>
</dbReference>
<reference evidence="2" key="1">
    <citation type="submission" date="2014-05" db="EMBL/GenBank/DDBJ databases">
        <title>The transcriptome of the halophilic microalga Tetraselmis sp. GSL018 isolated from the Great Salt Lake, Utah.</title>
        <authorList>
            <person name="Jinkerson R.E."/>
            <person name="D'Adamo S."/>
            <person name="Posewitz M.C."/>
        </authorList>
    </citation>
    <scope>NUCLEOTIDE SEQUENCE</scope>
    <source>
        <strain evidence="2">GSL018</strain>
    </source>
</reference>
<evidence type="ECO:0000256" key="1">
    <source>
        <dbReference type="SAM" id="Phobius"/>
    </source>
</evidence>
<keyword evidence="1" id="KW-1133">Transmembrane helix</keyword>
<keyword evidence="1" id="KW-0472">Membrane</keyword>
<accession>A0A061SB03</accession>
<dbReference type="Pfam" id="PF17784">
    <property type="entry name" value="Sulfotransfer_4"/>
    <property type="match status" value="1"/>
</dbReference>
<sequence length="254" mass="29074">METPSVEFQAHEPKIQVIGAGPGRTGTASLKEALEILGYGPCYHMFECVKLGHERQWSKAFSSEEVSRETWHNILQGFGSAVDFPACAAYEQLLAAFPGAKVILTTRNRESWARSVRKTIWNSYGPEISWNYAFWRYHFQQMTKKMRQRFFGDERAGVRGTSIVSDEVLMSAFDEWNQRVKKTVPSEKLLIFRVEEGWEPLCKFLGVPVPETSFPRVNDTAEFSKNIKKQWWIHMGLNVATGVFLVAVVLFALR</sequence>
<gene>
    <name evidence="2" type="ORF">TSPGSL018_5947</name>
</gene>
<dbReference type="PANTHER" id="PTHR36978">
    <property type="entry name" value="P-LOOP CONTAINING NUCLEOTIDE TRIPHOSPHATE HYDROLASE"/>
    <property type="match status" value="1"/>
</dbReference>
<name>A0A061SB03_9CHLO</name>
<dbReference type="Gene3D" id="3.40.50.300">
    <property type="entry name" value="P-loop containing nucleotide triphosphate hydrolases"/>
    <property type="match status" value="1"/>
</dbReference>
<keyword evidence="1" id="KW-0812">Transmembrane</keyword>
<organism evidence="2">
    <name type="scientific">Tetraselmis sp. GSL018</name>
    <dbReference type="NCBI Taxonomy" id="582737"/>
    <lineage>
        <taxon>Eukaryota</taxon>
        <taxon>Viridiplantae</taxon>
        <taxon>Chlorophyta</taxon>
        <taxon>core chlorophytes</taxon>
        <taxon>Chlorodendrophyceae</taxon>
        <taxon>Chlorodendrales</taxon>
        <taxon>Chlorodendraceae</taxon>
        <taxon>Tetraselmis</taxon>
    </lineage>
</organism>
<protein>
    <submittedName>
        <fullName evidence="2">Nad dependent epimerase dehydratase</fullName>
    </submittedName>
</protein>
<dbReference type="EMBL" id="GBEZ01002744">
    <property type="protein sequence ID" value="JAC82337.1"/>
    <property type="molecule type" value="Transcribed_RNA"/>
</dbReference>
<dbReference type="InterPro" id="IPR027417">
    <property type="entry name" value="P-loop_NTPase"/>
</dbReference>
<dbReference type="SUPFAM" id="SSF52540">
    <property type="entry name" value="P-loop containing nucleoside triphosphate hydrolases"/>
    <property type="match status" value="1"/>
</dbReference>